<reference evidence="5 6" key="1">
    <citation type="journal article" date="2013" name="PLoS ONE">
        <title>Genomic analysis of Melioribacter roseus, facultatively anaerobic organotrophic bacterium representing a novel deep lineage within Bacteriodetes/Chlorobi group.</title>
        <authorList>
            <person name="Kadnikov V.V."/>
            <person name="Mardanov A.V."/>
            <person name="Podosokorskaya O.A."/>
            <person name="Gavrilov S.N."/>
            <person name="Kublanov I.V."/>
            <person name="Beletsky A.V."/>
            <person name="Bonch-Osmolovskaya E.A."/>
            <person name="Ravin N.V."/>
        </authorList>
    </citation>
    <scope>NUCLEOTIDE SEQUENCE [LARGE SCALE GENOMIC DNA]</scope>
    <source>
        <strain evidence="6">JCM 17771 / P3M-2</strain>
    </source>
</reference>
<dbReference type="EMBL" id="CP003557">
    <property type="protein sequence ID" value="AFN73636.1"/>
    <property type="molecule type" value="Genomic_DNA"/>
</dbReference>
<dbReference type="InterPro" id="IPR003646">
    <property type="entry name" value="SH3-like_bac-type"/>
</dbReference>
<dbReference type="AlphaFoldDB" id="I7A0Z1"/>
<dbReference type="Gene3D" id="1.25.40.10">
    <property type="entry name" value="Tetratricopeptide repeat domain"/>
    <property type="match status" value="1"/>
</dbReference>
<evidence type="ECO:0000313" key="6">
    <source>
        <dbReference type="Proteomes" id="UP000009011"/>
    </source>
</evidence>
<evidence type="ECO:0000256" key="1">
    <source>
        <dbReference type="PROSITE-ProRule" id="PRU00339"/>
    </source>
</evidence>
<proteinExistence type="predicted"/>
<keyword evidence="3" id="KW-0732">Signal</keyword>
<organism evidence="5 6">
    <name type="scientific">Melioribacter roseus (strain DSM 23840 / JCM 17771 / VKM B-2668 / P3M-2)</name>
    <dbReference type="NCBI Taxonomy" id="1191523"/>
    <lineage>
        <taxon>Bacteria</taxon>
        <taxon>Pseudomonadati</taxon>
        <taxon>Ignavibacteriota</taxon>
        <taxon>Ignavibacteria</taxon>
        <taxon>Ignavibacteriales</taxon>
        <taxon>Melioribacteraceae</taxon>
        <taxon>Melioribacter</taxon>
    </lineage>
</organism>
<evidence type="ECO:0000313" key="5">
    <source>
        <dbReference type="EMBL" id="AFN73636.1"/>
    </source>
</evidence>
<dbReference type="OrthoDB" id="9776208at2"/>
<keyword evidence="1" id="KW-0802">TPR repeat</keyword>
<name>I7A0Z1_MELRP</name>
<dbReference type="Proteomes" id="UP000009011">
    <property type="component" value="Chromosome"/>
</dbReference>
<gene>
    <name evidence="5" type="ordered locus">MROS_0393</name>
</gene>
<dbReference type="Pfam" id="PF08239">
    <property type="entry name" value="SH3_3"/>
    <property type="match status" value="1"/>
</dbReference>
<dbReference type="PROSITE" id="PS50005">
    <property type="entry name" value="TPR"/>
    <property type="match status" value="1"/>
</dbReference>
<dbReference type="HOGENOM" id="CLU_080147_0_0_10"/>
<evidence type="ECO:0000256" key="3">
    <source>
        <dbReference type="SAM" id="SignalP"/>
    </source>
</evidence>
<dbReference type="InterPro" id="IPR011990">
    <property type="entry name" value="TPR-like_helical_dom_sf"/>
</dbReference>
<protein>
    <recommendedName>
        <fullName evidence="4">SH3b domain-containing protein</fullName>
    </recommendedName>
</protein>
<accession>I7A0Z1</accession>
<feature type="chain" id="PRO_5003707384" description="SH3b domain-containing protein" evidence="3">
    <location>
        <begin position="20"/>
        <end position="251"/>
    </location>
</feature>
<feature type="transmembrane region" description="Helical" evidence="2">
    <location>
        <begin position="131"/>
        <end position="151"/>
    </location>
</feature>
<keyword evidence="2" id="KW-0812">Transmembrane</keyword>
<dbReference type="PROSITE" id="PS50293">
    <property type="entry name" value="TPR_REGION"/>
    <property type="match status" value="1"/>
</dbReference>
<feature type="signal peptide" evidence="3">
    <location>
        <begin position="1"/>
        <end position="19"/>
    </location>
</feature>
<sequence length="251" mass="28506">MKLRLTAILILVMSLNLSAQSPEELFKKANDYYRQQSYDKSIELYNEIINSGYESPALYFNLGNAYFKSGKIGYAILFFEKGLKLEPGDEDLLYNLRIARARTVDKVEEVPRIFLAEWWDAIVTSLSLDGWAVIVILVYLIFMASLGGYFLSRKINIQKLSFFTASFVLPVLIVLSIILYTRYNRELTVQYGILVESVYSVKAAPDESSNDAFVVHEGLKMELIDKVGDWVKIKLPDGKVGWVESNAVGQI</sequence>
<evidence type="ECO:0000259" key="4">
    <source>
        <dbReference type="Pfam" id="PF08239"/>
    </source>
</evidence>
<keyword evidence="2" id="KW-0472">Membrane</keyword>
<dbReference type="SMART" id="SM00028">
    <property type="entry name" value="TPR"/>
    <property type="match status" value="2"/>
</dbReference>
<feature type="domain" description="SH3b" evidence="4">
    <location>
        <begin position="201"/>
        <end position="246"/>
    </location>
</feature>
<dbReference type="Gene3D" id="2.30.30.40">
    <property type="entry name" value="SH3 Domains"/>
    <property type="match status" value="1"/>
</dbReference>
<feature type="repeat" description="TPR" evidence="1">
    <location>
        <begin position="56"/>
        <end position="89"/>
    </location>
</feature>
<dbReference type="Pfam" id="PF00515">
    <property type="entry name" value="TPR_1"/>
    <property type="match status" value="1"/>
</dbReference>
<feature type="transmembrane region" description="Helical" evidence="2">
    <location>
        <begin position="160"/>
        <end position="180"/>
    </location>
</feature>
<evidence type="ECO:0000256" key="2">
    <source>
        <dbReference type="SAM" id="Phobius"/>
    </source>
</evidence>
<dbReference type="InterPro" id="IPR019734">
    <property type="entry name" value="TPR_rpt"/>
</dbReference>
<dbReference type="RefSeq" id="WP_014855073.1">
    <property type="nucleotide sequence ID" value="NC_018178.1"/>
</dbReference>
<dbReference type="SUPFAM" id="SSF48452">
    <property type="entry name" value="TPR-like"/>
    <property type="match status" value="1"/>
</dbReference>
<dbReference type="KEGG" id="mro:MROS_0393"/>
<dbReference type="STRING" id="1191523.MROS_0393"/>
<keyword evidence="2" id="KW-1133">Transmembrane helix</keyword>
<dbReference type="eggNOG" id="COG0457">
    <property type="taxonomic scope" value="Bacteria"/>
</dbReference>
<keyword evidence="6" id="KW-1185">Reference proteome</keyword>